<comment type="caution">
    <text evidence="2">The sequence shown here is derived from an EMBL/GenBank/DDBJ whole genome shotgun (WGS) entry which is preliminary data.</text>
</comment>
<dbReference type="EMBL" id="JAAIVJ010000009">
    <property type="protein sequence ID" value="NEY91487.1"/>
    <property type="molecule type" value="Genomic_DNA"/>
</dbReference>
<evidence type="ECO:0000313" key="2">
    <source>
        <dbReference type="EMBL" id="NEY91487.1"/>
    </source>
</evidence>
<accession>A0A6M0QVQ7</accession>
<organism evidence="2 3">
    <name type="scientific">Tabrizicola oligotrophica</name>
    <dbReference type="NCBI Taxonomy" id="2710650"/>
    <lineage>
        <taxon>Bacteria</taxon>
        <taxon>Pseudomonadati</taxon>
        <taxon>Pseudomonadota</taxon>
        <taxon>Alphaproteobacteria</taxon>
        <taxon>Rhodobacterales</taxon>
        <taxon>Paracoccaceae</taxon>
        <taxon>Tabrizicola</taxon>
    </lineage>
</organism>
<name>A0A6M0QVQ7_9RHOB</name>
<proteinExistence type="predicted"/>
<protein>
    <recommendedName>
        <fullName evidence="1">Immunity MXAN-0049 protein domain-containing protein</fullName>
    </recommendedName>
</protein>
<evidence type="ECO:0000313" key="3">
    <source>
        <dbReference type="Proteomes" id="UP000477782"/>
    </source>
</evidence>
<keyword evidence="3" id="KW-1185">Reference proteome</keyword>
<dbReference type="InterPro" id="IPR012433">
    <property type="entry name" value="Imm11"/>
</dbReference>
<dbReference type="Proteomes" id="UP000477782">
    <property type="component" value="Unassembled WGS sequence"/>
</dbReference>
<dbReference type="Pfam" id="PF07791">
    <property type="entry name" value="Imm11"/>
    <property type="match status" value="1"/>
</dbReference>
<gene>
    <name evidence="2" type="ORF">G4Z14_14370</name>
</gene>
<sequence length="210" mass="23236">MAIFHLKSSYVESHRFGVHIWPPDGKRTIDEDAEIFSSVPSLNGARALNDAEVSLLLRSKVVVQHKRKKPLHIAGIHENLLIVSQQISDLIAEMSPGLHQIMPLTNLWYVGEKEPAPGLFCAVLILDYAHTVDLDRADVQRHYIEHLGQTAIWLSSIFPETCIIRAATGQGRHIWADNPTGAVFCSDAFRKRVLALPGLPGADFAGCTET</sequence>
<evidence type="ECO:0000259" key="1">
    <source>
        <dbReference type="Pfam" id="PF07791"/>
    </source>
</evidence>
<feature type="domain" description="Immunity MXAN-0049 protein" evidence="1">
    <location>
        <begin position="63"/>
        <end position="205"/>
    </location>
</feature>
<reference evidence="2 3" key="1">
    <citation type="submission" date="2020-02" db="EMBL/GenBank/DDBJ databases">
        <authorList>
            <person name="Chen W.-M."/>
        </authorList>
    </citation>
    <scope>NUCLEOTIDE SEQUENCE [LARGE SCALE GENOMIC DNA]</scope>
    <source>
        <strain evidence="2 3">KMS-5</strain>
    </source>
</reference>
<dbReference type="AlphaFoldDB" id="A0A6M0QVQ7"/>
<dbReference type="RefSeq" id="WP_164626932.1">
    <property type="nucleotide sequence ID" value="NZ_JAAIVJ010000009.1"/>
</dbReference>